<accession>A0ABS2TED0</accession>
<evidence type="ECO:0000313" key="2">
    <source>
        <dbReference type="EMBL" id="MBM9433006.1"/>
    </source>
</evidence>
<dbReference type="Gene3D" id="2.30.40.10">
    <property type="entry name" value="Urease, subunit C, domain 1"/>
    <property type="match status" value="1"/>
</dbReference>
<dbReference type="EMBL" id="JAFFJS010000002">
    <property type="protein sequence ID" value="MBM9433006.1"/>
    <property type="molecule type" value="Genomic_DNA"/>
</dbReference>
<sequence length="364" mass="38576">MIHLSGTILPGEASEAWIVDGVITYTKPAGASAATTIAGVAMPGLVDVHCHIGLGADLVVSREDALGQARDVLATGVTLVRDLGVPADMRWIDGEPATPTIIHCGTHIARPKRYLRGVSRDIEPAELPSVIVEEAQRGDGWVKLVGDWIDRSRGADSDLEPLWPRDVLVDAIQAAHEAGARVAVHTFGTDTIDDLLEAGVDDIEHGTGMTRDQMSEVAARGILVTPTANQVSTFADIARQAGQKYPVYAERMMRMFENRYEHMAAMADAGIALLMGSDSGSTLAYGTLPSELQACVSAGIPAPTVLAAASWEGRSRLGYSSLEEGTVADVVVYESDPRTDMSVLDRPVAVIRAGTLVSEATPEV</sequence>
<name>A0ABS2TED0_9ACTO</name>
<dbReference type="Proteomes" id="UP000705983">
    <property type="component" value="Unassembled WGS sequence"/>
</dbReference>
<dbReference type="PANTHER" id="PTHR43135:SF4">
    <property type="entry name" value="AMIDOHYDROLASE-RELATED DOMAIN-CONTAINING PROTEIN"/>
    <property type="match status" value="1"/>
</dbReference>
<reference evidence="3" key="1">
    <citation type="submission" date="2021-02" db="EMBL/GenBank/DDBJ databases">
        <title>Leucobacter sp. CX169.</title>
        <authorList>
            <person name="Cheng Y."/>
        </authorList>
    </citation>
    <scope>NUCLEOTIDE SEQUENCE [LARGE SCALE GENOMIC DNA]</scope>
    <source>
        <strain evidence="3">JY899</strain>
    </source>
</reference>
<dbReference type="PANTHER" id="PTHR43135">
    <property type="entry name" value="ALPHA-D-RIBOSE 1-METHYLPHOSPHONATE 5-TRIPHOSPHATE DIPHOSPHATASE"/>
    <property type="match status" value="1"/>
</dbReference>
<dbReference type="Pfam" id="PF01979">
    <property type="entry name" value="Amidohydro_1"/>
    <property type="match status" value="1"/>
</dbReference>
<gene>
    <name evidence="2" type="ORF">JVW63_04735</name>
</gene>
<comment type="caution">
    <text evidence="2">The sequence shown here is derived from an EMBL/GenBank/DDBJ whole genome shotgun (WGS) entry which is preliminary data.</text>
</comment>
<evidence type="ECO:0000259" key="1">
    <source>
        <dbReference type="Pfam" id="PF01979"/>
    </source>
</evidence>
<dbReference type="SUPFAM" id="SSF51556">
    <property type="entry name" value="Metallo-dependent hydrolases"/>
    <property type="match status" value="1"/>
</dbReference>
<feature type="domain" description="Amidohydrolase-related" evidence="1">
    <location>
        <begin position="41"/>
        <end position="356"/>
    </location>
</feature>
<evidence type="ECO:0000313" key="3">
    <source>
        <dbReference type="Proteomes" id="UP000705983"/>
    </source>
</evidence>
<dbReference type="InterPro" id="IPR006680">
    <property type="entry name" value="Amidohydro-rel"/>
</dbReference>
<dbReference type="RefSeq" id="WP_187996342.1">
    <property type="nucleotide sequence ID" value="NZ_JACEXG010000002.1"/>
</dbReference>
<dbReference type="InterPro" id="IPR032466">
    <property type="entry name" value="Metal_Hydrolase"/>
</dbReference>
<dbReference type="InterPro" id="IPR051781">
    <property type="entry name" value="Metallo-dep_Hydrolase"/>
</dbReference>
<dbReference type="InterPro" id="IPR011059">
    <property type="entry name" value="Metal-dep_hydrolase_composite"/>
</dbReference>
<protein>
    <submittedName>
        <fullName evidence="2">Amidohydrolase family protein</fullName>
    </submittedName>
</protein>
<organism evidence="2 3">
    <name type="scientific">Flaviflexus equikiangi</name>
    <dbReference type="NCBI Taxonomy" id="2758573"/>
    <lineage>
        <taxon>Bacteria</taxon>
        <taxon>Bacillati</taxon>
        <taxon>Actinomycetota</taxon>
        <taxon>Actinomycetes</taxon>
        <taxon>Actinomycetales</taxon>
        <taxon>Actinomycetaceae</taxon>
        <taxon>Flaviflexus</taxon>
    </lineage>
</organism>
<keyword evidence="3" id="KW-1185">Reference proteome</keyword>
<proteinExistence type="predicted"/>
<dbReference type="Gene3D" id="3.20.20.140">
    <property type="entry name" value="Metal-dependent hydrolases"/>
    <property type="match status" value="1"/>
</dbReference>